<accession>A0AAI9V213</accession>
<proteinExistence type="predicted"/>
<keyword evidence="2" id="KW-1185">Reference proteome</keyword>
<dbReference type="EMBL" id="MPDP01000255">
    <property type="protein sequence ID" value="KAK1467974.1"/>
    <property type="molecule type" value="Genomic_DNA"/>
</dbReference>
<comment type="caution">
    <text evidence="1">The sequence shown here is derived from an EMBL/GenBank/DDBJ whole genome shotgun (WGS) entry which is preliminary data.</text>
</comment>
<organism evidence="1 2">
    <name type="scientific">Colletotrichum cuscutae</name>
    <dbReference type="NCBI Taxonomy" id="1209917"/>
    <lineage>
        <taxon>Eukaryota</taxon>
        <taxon>Fungi</taxon>
        <taxon>Dikarya</taxon>
        <taxon>Ascomycota</taxon>
        <taxon>Pezizomycotina</taxon>
        <taxon>Sordariomycetes</taxon>
        <taxon>Hypocreomycetidae</taxon>
        <taxon>Glomerellales</taxon>
        <taxon>Glomerellaceae</taxon>
        <taxon>Colletotrichum</taxon>
        <taxon>Colletotrichum acutatum species complex</taxon>
    </lineage>
</organism>
<reference evidence="1" key="1">
    <citation type="submission" date="2016-11" db="EMBL/GenBank/DDBJ databases">
        <title>The genome sequence of Colletotrichum cuscutae.</title>
        <authorList>
            <person name="Baroncelli R."/>
        </authorList>
    </citation>
    <scope>NUCLEOTIDE SEQUENCE</scope>
    <source>
        <strain evidence="1">IMI 304802</strain>
    </source>
</reference>
<evidence type="ECO:0000313" key="1">
    <source>
        <dbReference type="EMBL" id="KAK1467974.1"/>
    </source>
</evidence>
<evidence type="ECO:0000313" key="2">
    <source>
        <dbReference type="Proteomes" id="UP001239213"/>
    </source>
</evidence>
<dbReference type="AlphaFoldDB" id="A0AAI9V213"/>
<name>A0AAI9V213_9PEZI</name>
<dbReference type="Proteomes" id="UP001239213">
    <property type="component" value="Unassembled WGS sequence"/>
</dbReference>
<protein>
    <submittedName>
        <fullName evidence="1">Uncharacterized protein</fullName>
    </submittedName>
</protein>
<gene>
    <name evidence="1" type="ORF">CCUS01_06932</name>
</gene>
<sequence>MSRILRRHDQMRLSDVEAIIERGISFVTWRDRLARRGCQLNIVDRSHG</sequence>